<dbReference type="AlphaFoldDB" id="A0A3B1D602"/>
<protein>
    <submittedName>
        <fullName evidence="1">Uncharacterized protein</fullName>
    </submittedName>
</protein>
<accession>A0A3B1D602</accession>
<sequence length="49" mass="5625">MKTDREAVVWTRIGMRPVKMGRIYVTDSECRFTYSEDFLKTGLPGVGIL</sequence>
<name>A0A3B1D602_9ZZZZ</name>
<dbReference type="EMBL" id="UOGH01000242">
    <property type="protein sequence ID" value="VAX32233.1"/>
    <property type="molecule type" value="Genomic_DNA"/>
</dbReference>
<proteinExistence type="predicted"/>
<evidence type="ECO:0000313" key="1">
    <source>
        <dbReference type="EMBL" id="VAX32233.1"/>
    </source>
</evidence>
<gene>
    <name evidence="1" type="ORF">MNBD_NITROSPIRAE02-819</name>
</gene>
<organism evidence="1">
    <name type="scientific">hydrothermal vent metagenome</name>
    <dbReference type="NCBI Taxonomy" id="652676"/>
    <lineage>
        <taxon>unclassified sequences</taxon>
        <taxon>metagenomes</taxon>
        <taxon>ecological metagenomes</taxon>
    </lineage>
</organism>
<feature type="non-terminal residue" evidence="1">
    <location>
        <position position="49"/>
    </location>
</feature>
<reference evidence="1" key="1">
    <citation type="submission" date="2018-06" db="EMBL/GenBank/DDBJ databases">
        <authorList>
            <person name="Zhirakovskaya E."/>
        </authorList>
    </citation>
    <scope>NUCLEOTIDE SEQUENCE</scope>
</reference>